<dbReference type="PANTHER" id="PTHR48022:SF2">
    <property type="entry name" value="PLASTIDIC GLUCOSE TRANSPORTER 4"/>
    <property type="match status" value="1"/>
</dbReference>
<organism evidence="9 10">
    <name type="scientific">Fusarium venenatum</name>
    <dbReference type="NCBI Taxonomy" id="56646"/>
    <lineage>
        <taxon>Eukaryota</taxon>
        <taxon>Fungi</taxon>
        <taxon>Dikarya</taxon>
        <taxon>Ascomycota</taxon>
        <taxon>Pezizomycotina</taxon>
        <taxon>Sordariomycetes</taxon>
        <taxon>Hypocreomycetidae</taxon>
        <taxon>Hypocreales</taxon>
        <taxon>Nectriaceae</taxon>
        <taxon>Fusarium</taxon>
    </lineage>
</organism>
<proteinExistence type="inferred from homology"/>
<dbReference type="GO" id="GO:0005351">
    <property type="term" value="F:carbohydrate:proton symporter activity"/>
    <property type="evidence" value="ECO:0007669"/>
    <property type="project" value="TreeGrafter"/>
</dbReference>
<feature type="transmembrane region" description="Helical" evidence="7">
    <location>
        <begin position="390"/>
        <end position="410"/>
    </location>
</feature>
<evidence type="ECO:0000313" key="10">
    <source>
        <dbReference type="Proteomes" id="UP000245910"/>
    </source>
</evidence>
<evidence type="ECO:0000256" key="5">
    <source>
        <dbReference type="ARBA" id="ARBA00023136"/>
    </source>
</evidence>
<feature type="transmembrane region" description="Helical" evidence="7">
    <location>
        <begin position="449"/>
        <end position="472"/>
    </location>
</feature>
<evidence type="ECO:0000313" key="9">
    <source>
        <dbReference type="EMBL" id="CEI61988.1"/>
    </source>
</evidence>
<dbReference type="OrthoDB" id="2544694at2759"/>
<dbReference type="FunFam" id="1.20.1250.20:FF:000594">
    <property type="entry name" value="MFS alpha-glucoside transporter"/>
    <property type="match status" value="1"/>
</dbReference>
<keyword evidence="5 7" id="KW-0472">Membrane</keyword>
<feature type="transmembrane region" description="Helical" evidence="7">
    <location>
        <begin position="422"/>
        <end position="443"/>
    </location>
</feature>
<dbReference type="PANTHER" id="PTHR48022">
    <property type="entry name" value="PLASTIDIC GLUCOSE TRANSPORTER 4"/>
    <property type="match status" value="1"/>
</dbReference>
<accession>A0A2L2SYD4</accession>
<feature type="domain" description="Major facilitator superfamily (MFS) profile" evidence="8">
    <location>
        <begin position="98"/>
        <end position="541"/>
    </location>
</feature>
<sequence length="568" mass="62862">MIRASPFAPGLPPRHLVQSPHNNPMGKRIGSILSAAISSIKSKQGADNSNLDDGVGEFHVEQAFKAPDVKIEPGQLSSGYESLSLWQTVKVFKVATAYCFAAAFSAATDGYQIGINGSIIANKGFVHQFATATNADGDEYLTAPILAGWSSIMSVGQIIGMLTIPFLSDRYGRKTAMWTYWTILVSSVLCETLARTWPVWLAAKLLAGVGVGCLQSTLPVYISECAPTRIRGGLLMCYSLWWTIGSFFAYIALQLLNRKNPNIWLTPIYTQWAQIGIMCIIYVFLPESPAWCVSRGNADRAKKQLLRLNRGVVEYDEEHQYQIIVQTFEHEREIAAEQKKEHWYAIFRGIDGFRTVISLWPNLTQQFIGLTLFATFGTYFFQQAGLADPFTIKCITSSINITTLLIVVLVADKIGRRRISCYATTLSWISCVVIGILGLIPRTTVTSNIFVLFVCLWNVGMISNGAAGWGFIAEISSLRLRPYTAGFGAACTCVAGVVMNVLTPYMVNANKWNWGFKTGWFYAGVGLPFLIGTWLLLPDTSGRTAAEVDELFERKIKPWRFSKTQTTG</sequence>
<feature type="transmembrane region" description="Helical" evidence="7">
    <location>
        <begin position="234"/>
        <end position="256"/>
    </location>
</feature>
<evidence type="ECO:0000256" key="1">
    <source>
        <dbReference type="ARBA" id="ARBA00004141"/>
    </source>
</evidence>
<dbReference type="GeneID" id="37258063"/>
<dbReference type="InterPro" id="IPR050360">
    <property type="entry name" value="MFS_Sugar_Transporters"/>
</dbReference>
<dbReference type="AlphaFoldDB" id="A0A2L2SYD4"/>
<evidence type="ECO:0000256" key="7">
    <source>
        <dbReference type="SAM" id="Phobius"/>
    </source>
</evidence>
<feature type="transmembrane region" description="Helical" evidence="7">
    <location>
        <begin position="367"/>
        <end position="384"/>
    </location>
</feature>
<keyword evidence="10" id="KW-1185">Reference proteome</keyword>
<evidence type="ECO:0000256" key="4">
    <source>
        <dbReference type="ARBA" id="ARBA00022989"/>
    </source>
</evidence>
<dbReference type="InterPro" id="IPR005829">
    <property type="entry name" value="Sugar_transporter_CS"/>
</dbReference>
<keyword evidence="3 7" id="KW-0812">Transmembrane</keyword>
<feature type="transmembrane region" description="Helical" evidence="7">
    <location>
        <begin position="519"/>
        <end position="537"/>
    </location>
</feature>
<dbReference type="Gene3D" id="1.20.1250.20">
    <property type="entry name" value="MFS general substrate transporter like domains"/>
    <property type="match status" value="1"/>
</dbReference>
<dbReference type="PROSITE" id="PS50850">
    <property type="entry name" value="MFS"/>
    <property type="match status" value="1"/>
</dbReference>
<evidence type="ECO:0000256" key="3">
    <source>
        <dbReference type="ARBA" id="ARBA00022692"/>
    </source>
</evidence>
<evidence type="ECO:0000256" key="6">
    <source>
        <dbReference type="SAM" id="MobiDB-lite"/>
    </source>
</evidence>
<feature type="region of interest" description="Disordered" evidence="6">
    <location>
        <begin position="1"/>
        <end position="22"/>
    </location>
</feature>
<dbReference type="KEGG" id="fvn:FVRRES_06424"/>
<dbReference type="InterPro" id="IPR005828">
    <property type="entry name" value="MFS_sugar_transport-like"/>
</dbReference>
<comment type="subcellular location">
    <subcellularLocation>
        <location evidence="1">Membrane</location>
        <topology evidence="1">Multi-pass membrane protein</topology>
    </subcellularLocation>
</comment>
<dbReference type="EMBL" id="LN649230">
    <property type="protein sequence ID" value="CEI61988.1"/>
    <property type="molecule type" value="Genomic_DNA"/>
</dbReference>
<dbReference type="PROSITE" id="PS00216">
    <property type="entry name" value="SUGAR_TRANSPORT_1"/>
    <property type="match status" value="1"/>
</dbReference>
<dbReference type="RefSeq" id="XP_025585708.1">
    <property type="nucleotide sequence ID" value="XM_025734953.2"/>
</dbReference>
<reference evidence="10" key="1">
    <citation type="submission" date="2014-10" db="EMBL/GenBank/DDBJ databases">
        <authorList>
            <person name="King R."/>
        </authorList>
    </citation>
    <scope>NUCLEOTIDE SEQUENCE [LARGE SCALE GENOMIC DNA]</scope>
    <source>
        <strain evidence="10">A3/5</strain>
    </source>
</reference>
<keyword evidence="4 7" id="KW-1133">Transmembrane helix</keyword>
<dbReference type="Pfam" id="PF00083">
    <property type="entry name" value="Sugar_tr"/>
    <property type="match status" value="1"/>
</dbReference>
<dbReference type="InterPro" id="IPR020846">
    <property type="entry name" value="MFS_dom"/>
</dbReference>
<dbReference type="Proteomes" id="UP000245910">
    <property type="component" value="Chromosome II"/>
</dbReference>
<feature type="transmembrane region" description="Helical" evidence="7">
    <location>
        <begin position="268"/>
        <end position="285"/>
    </location>
</feature>
<dbReference type="InterPro" id="IPR036259">
    <property type="entry name" value="MFS_trans_sf"/>
</dbReference>
<dbReference type="SUPFAM" id="SSF103473">
    <property type="entry name" value="MFS general substrate transporter"/>
    <property type="match status" value="1"/>
</dbReference>
<name>A0A2L2SYD4_9HYPO</name>
<feature type="transmembrane region" description="Helical" evidence="7">
    <location>
        <begin position="146"/>
        <end position="166"/>
    </location>
</feature>
<comment type="similarity">
    <text evidence="2">Belongs to the major facilitator superfamily. Sugar transporter (TC 2.A.1.1) family.</text>
</comment>
<dbReference type="GO" id="GO:0016020">
    <property type="term" value="C:membrane"/>
    <property type="evidence" value="ECO:0007669"/>
    <property type="project" value="UniProtKB-SubCell"/>
</dbReference>
<dbReference type="PROSITE" id="PS00217">
    <property type="entry name" value="SUGAR_TRANSPORT_2"/>
    <property type="match status" value="1"/>
</dbReference>
<evidence type="ECO:0000256" key="2">
    <source>
        <dbReference type="ARBA" id="ARBA00010992"/>
    </source>
</evidence>
<feature type="transmembrane region" description="Helical" evidence="7">
    <location>
        <begin position="484"/>
        <end position="507"/>
    </location>
</feature>
<evidence type="ECO:0000259" key="8">
    <source>
        <dbReference type="PROSITE" id="PS50850"/>
    </source>
</evidence>
<protein>
    <recommendedName>
        <fullName evidence="8">Major facilitator superfamily (MFS) profile domain-containing protein</fullName>
    </recommendedName>
</protein>